<evidence type="ECO:0000313" key="1">
    <source>
        <dbReference type="EMBL" id="GAA3870223.1"/>
    </source>
</evidence>
<comment type="caution">
    <text evidence="1">The sequence shown here is derived from an EMBL/GenBank/DDBJ whole genome shotgun (WGS) entry which is preliminary data.</text>
</comment>
<organism evidence="1 2">
    <name type="scientific">Streptomyces lannensis</name>
    <dbReference type="NCBI Taxonomy" id="766498"/>
    <lineage>
        <taxon>Bacteria</taxon>
        <taxon>Bacillati</taxon>
        <taxon>Actinomycetota</taxon>
        <taxon>Actinomycetes</taxon>
        <taxon>Kitasatosporales</taxon>
        <taxon>Streptomycetaceae</taxon>
        <taxon>Streptomyces</taxon>
    </lineage>
</organism>
<dbReference type="EMBL" id="BAAAZA010000010">
    <property type="protein sequence ID" value="GAA3870223.1"/>
    <property type="molecule type" value="Genomic_DNA"/>
</dbReference>
<evidence type="ECO:0000313" key="2">
    <source>
        <dbReference type="Proteomes" id="UP001501563"/>
    </source>
</evidence>
<sequence length="69" mass="7663">MRTVEDGAHLGIGLQQRVQQMGGVHLPVPVPLRPSARARHHRGQFVIEPWIVIQVVCAALRGRVLGLRQ</sequence>
<name>A0ABP7K9D1_9ACTN</name>
<proteinExistence type="predicted"/>
<gene>
    <name evidence="1" type="ORF">GCM10022207_39120</name>
</gene>
<keyword evidence="2" id="KW-1185">Reference proteome</keyword>
<dbReference type="Proteomes" id="UP001501563">
    <property type="component" value="Unassembled WGS sequence"/>
</dbReference>
<reference evidence="2" key="1">
    <citation type="journal article" date="2019" name="Int. J. Syst. Evol. Microbiol.">
        <title>The Global Catalogue of Microorganisms (GCM) 10K type strain sequencing project: providing services to taxonomists for standard genome sequencing and annotation.</title>
        <authorList>
            <consortium name="The Broad Institute Genomics Platform"/>
            <consortium name="The Broad Institute Genome Sequencing Center for Infectious Disease"/>
            <person name="Wu L."/>
            <person name="Ma J."/>
        </authorList>
    </citation>
    <scope>NUCLEOTIDE SEQUENCE [LARGE SCALE GENOMIC DNA]</scope>
    <source>
        <strain evidence="2">JCM 16578</strain>
    </source>
</reference>
<protein>
    <submittedName>
        <fullName evidence="1">Uncharacterized protein</fullName>
    </submittedName>
</protein>
<accession>A0ABP7K9D1</accession>